<evidence type="ECO:0000313" key="2">
    <source>
        <dbReference type="EMBL" id="GLY91044.1"/>
    </source>
</evidence>
<dbReference type="SUPFAM" id="SSF54593">
    <property type="entry name" value="Glyoxalase/Bleomycin resistance protein/Dihydroxybiphenyl dioxygenase"/>
    <property type="match status" value="1"/>
</dbReference>
<dbReference type="CDD" id="cd06587">
    <property type="entry name" value="VOC"/>
    <property type="match status" value="1"/>
</dbReference>
<organism evidence="2 3">
    <name type="scientific">Actinoallomurus iriomotensis</name>
    <dbReference type="NCBI Taxonomy" id="478107"/>
    <lineage>
        <taxon>Bacteria</taxon>
        <taxon>Bacillati</taxon>
        <taxon>Actinomycetota</taxon>
        <taxon>Actinomycetes</taxon>
        <taxon>Streptosporangiales</taxon>
        <taxon>Thermomonosporaceae</taxon>
        <taxon>Actinoallomurus</taxon>
    </lineage>
</organism>
<dbReference type="Gene3D" id="3.10.180.10">
    <property type="entry name" value="2,3-Dihydroxybiphenyl 1,2-Dioxygenase, domain 1"/>
    <property type="match status" value="1"/>
</dbReference>
<evidence type="ECO:0000259" key="1">
    <source>
        <dbReference type="PROSITE" id="PS51819"/>
    </source>
</evidence>
<gene>
    <name evidence="2" type="ORF">Airi02_089730</name>
</gene>
<name>A0A9W6W519_9ACTN</name>
<sequence>MAAKLNEIVVDCADPPRLARFWAVVLGGEPVDRDPDWSYVDPPGGQLRVAFQQVPESKQVKNRLHIDVEVDDLDAETARLTAAGATLGDSIETPAHGRFQVLFDPEGNEFCLVP</sequence>
<accession>A0A9W6W519</accession>
<dbReference type="PROSITE" id="PS51819">
    <property type="entry name" value="VOC"/>
    <property type="match status" value="1"/>
</dbReference>
<keyword evidence="3" id="KW-1185">Reference proteome</keyword>
<dbReference type="PANTHER" id="PTHR35908:SF1">
    <property type="entry name" value="CONSERVED PROTEIN"/>
    <property type="match status" value="1"/>
</dbReference>
<dbReference type="InterPro" id="IPR041581">
    <property type="entry name" value="Glyoxalase_6"/>
</dbReference>
<protein>
    <submittedName>
        <fullName evidence="2">Glyoxalase</fullName>
    </submittedName>
</protein>
<evidence type="ECO:0000313" key="3">
    <source>
        <dbReference type="Proteomes" id="UP001165074"/>
    </source>
</evidence>
<dbReference type="Proteomes" id="UP001165074">
    <property type="component" value="Unassembled WGS sequence"/>
</dbReference>
<dbReference type="RefSeq" id="WP_285582360.1">
    <property type="nucleotide sequence ID" value="NZ_BSTK01000018.1"/>
</dbReference>
<reference evidence="2" key="1">
    <citation type="submission" date="2023-03" db="EMBL/GenBank/DDBJ databases">
        <title>Actinoallomurus iriomotensis NBRC 103684.</title>
        <authorList>
            <person name="Ichikawa N."/>
            <person name="Sato H."/>
            <person name="Tonouchi N."/>
        </authorList>
    </citation>
    <scope>NUCLEOTIDE SEQUENCE</scope>
    <source>
        <strain evidence="2">NBRC 103684</strain>
    </source>
</reference>
<dbReference type="PANTHER" id="PTHR35908">
    <property type="entry name" value="HYPOTHETICAL FUSION PROTEIN"/>
    <property type="match status" value="1"/>
</dbReference>
<comment type="caution">
    <text evidence="2">The sequence shown here is derived from an EMBL/GenBank/DDBJ whole genome shotgun (WGS) entry which is preliminary data.</text>
</comment>
<dbReference type="InterPro" id="IPR037523">
    <property type="entry name" value="VOC_core"/>
</dbReference>
<dbReference type="AlphaFoldDB" id="A0A9W6W519"/>
<dbReference type="EMBL" id="BSTK01000018">
    <property type="protein sequence ID" value="GLY91044.1"/>
    <property type="molecule type" value="Genomic_DNA"/>
</dbReference>
<feature type="domain" description="VOC" evidence="1">
    <location>
        <begin position="4"/>
        <end position="114"/>
    </location>
</feature>
<dbReference type="InterPro" id="IPR029068">
    <property type="entry name" value="Glyas_Bleomycin-R_OHBP_Dase"/>
</dbReference>
<dbReference type="Pfam" id="PF18029">
    <property type="entry name" value="Glyoxalase_6"/>
    <property type="match status" value="1"/>
</dbReference>
<proteinExistence type="predicted"/>